<dbReference type="Proteomes" id="UP000294963">
    <property type="component" value="Unassembled WGS sequence"/>
</dbReference>
<name>A0A4R1X9X7_ACICA</name>
<evidence type="ECO:0000256" key="1">
    <source>
        <dbReference type="ARBA" id="ARBA00004141"/>
    </source>
</evidence>
<evidence type="ECO:0000256" key="2">
    <source>
        <dbReference type="ARBA" id="ARBA00010992"/>
    </source>
</evidence>
<comment type="caution">
    <text evidence="9">The sequence shown here is derived from an EMBL/GenBank/DDBJ whole genome shotgun (WGS) entry which is preliminary data.</text>
</comment>
<organism evidence="9 10">
    <name type="scientific">Acinetobacter calcoaceticus</name>
    <dbReference type="NCBI Taxonomy" id="471"/>
    <lineage>
        <taxon>Bacteria</taxon>
        <taxon>Pseudomonadati</taxon>
        <taxon>Pseudomonadota</taxon>
        <taxon>Gammaproteobacteria</taxon>
        <taxon>Moraxellales</taxon>
        <taxon>Moraxellaceae</taxon>
        <taxon>Acinetobacter</taxon>
        <taxon>Acinetobacter calcoaceticus/baumannii complex</taxon>
    </lineage>
</organism>
<feature type="transmembrane region" description="Helical" evidence="7">
    <location>
        <begin position="111"/>
        <end position="134"/>
    </location>
</feature>
<feature type="transmembrane region" description="Helical" evidence="7">
    <location>
        <begin position="60"/>
        <end position="80"/>
    </location>
</feature>
<keyword evidence="4 7" id="KW-0812">Transmembrane</keyword>
<dbReference type="Pfam" id="PF07690">
    <property type="entry name" value="MFS_1"/>
    <property type="match status" value="1"/>
</dbReference>
<proteinExistence type="inferred from homology"/>
<dbReference type="OrthoDB" id="7066727at2"/>
<keyword evidence="3" id="KW-0813">Transport</keyword>
<dbReference type="InterPro" id="IPR036259">
    <property type="entry name" value="MFS_trans_sf"/>
</dbReference>
<dbReference type="GO" id="GO:0022857">
    <property type="term" value="F:transmembrane transporter activity"/>
    <property type="evidence" value="ECO:0007669"/>
    <property type="project" value="InterPro"/>
</dbReference>
<feature type="transmembrane region" description="Helical" evidence="7">
    <location>
        <begin position="87"/>
        <end position="105"/>
    </location>
</feature>
<evidence type="ECO:0000259" key="8">
    <source>
        <dbReference type="PROSITE" id="PS50850"/>
    </source>
</evidence>
<dbReference type="EMBL" id="SLVJ01000049">
    <property type="protein sequence ID" value="TCM59172.1"/>
    <property type="molecule type" value="Genomic_DNA"/>
</dbReference>
<keyword evidence="6 7" id="KW-0472">Membrane</keyword>
<dbReference type="InterPro" id="IPR020846">
    <property type="entry name" value="MFS_dom"/>
</dbReference>
<feature type="transmembrane region" description="Helical" evidence="7">
    <location>
        <begin position="177"/>
        <end position="195"/>
    </location>
</feature>
<comment type="similarity">
    <text evidence="2">Belongs to the major facilitator superfamily. Sugar transporter (TC 2.A.1.1) family.</text>
</comment>
<feature type="domain" description="Major facilitator superfamily (MFS) profile" evidence="8">
    <location>
        <begin position="22"/>
        <end position="259"/>
    </location>
</feature>
<dbReference type="AlphaFoldDB" id="A0A4R1X9X7"/>
<dbReference type="PANTHER" id="PTHR23511:SF34">
    <property type="entry name" value="SYNAPTIC VESICLE GLYCOPROTEIN 2"/>
    <property type="match status" value="1"/>
</dbReference>
<gene>
    <name evidence="9" type="ORF">EC844_1491</name>
</gene>
<accession>A0A4R1X9X7</accession>
<keyword evidence="5 7" id="KW-1133">Transmembrane helix</keyword>
<evidence type="ECO:0000256" key="7">
    <source>
        <dbReference type="SAM" id="Phobius"/>
    </source>
</evidence>
<dbReference type="PROSITE" id="PS50850">
    <property type="entry name" value="MFS"/>
    <property type="match status" value="1"/>
</dbReference>
<evidence type="ECO:0000256" key="3">
    <source>
        <dbReference type="ARBA" id="ARBA00022448"/>
    </source>
</evidence>
<dbReference type="SUPFAM" id="SSF103473">
    <property type="entry name" value="MFS general substrate transporter"/>
    <property type="match status" value="1"/>
</dbReference>
<protein>
    <submittedName>
        <fullName evidence="9">MFS transporter</fullName>
    </submittedName>
</protein>
<dbReference type="GO" id="GO:0016020">
    <property type="term" value="C:membrane"/>
    <property type="evidence" value="ECO:0007669"/>
    <property type="project" value="UniProtKB-SubCell"/>
</dbReference>
<dbReference type="Gene3D" id="1.20.1250.20">
    <property type="entry name" value="MFS general substrate transporter like domains"/>
    <property type="match status" value="1"/>
</dbReference>
<comment type="subcellular location">
    <subcellularLocation>
        <location evidence="1">Membrane</location>
        <topology evidence="1">Multi-pass membrane protein</topology>
    </subcellularLocation>
</comment>
<feature type="non-terminal residue" evidence="9">
    <location>
        <position position="259"/>
    </location>
</feature>
<evidence type="ECO:0000313" key="10">
    <source>
        <dbReference type="Proteomes" id="UP000294963"/>
    </source>
</evidence>
<dbReference type="PANTHER" id="PTHR23511">
    <property type="entry name" value="SYNAPTIC VESICLE GLYCOPROTEIN 2"/>
    <property type="match status" value="1"/>
</dbReference>
<sequence>MQNVDVVAILDRAAMNKNHMILVFWCSLIMLFDGYDMVIYGSLLPHLMNDWQLTPQKAGLLGSASLIGMMVGAATLTMAADKFGRKKIILTCTSLFSVAVIFNIFASDPISFFICRFFTGVGLGGAVPIMVTMIKEMAPSMHRNKLINFMLAFYGLGAILSGLAGLFLIPVFGWESVFVLAGVSILVIPLLNKTFPESVSFLIQKDRQEEVVDSLKQLNPTHLHQPDMMCAEKIGGLNLVNYTYSSGVYHEQKTSELYN</sequence>
<evidence type="ECO:0000313" key="9">
    <source>
        <dbReference type="EMBL" id="TCM59172.1"/>
    </source>
</evidence>
<feature type="transmembrane region" description="Helical" evidence="7">
    <location>
        <begin position="21"/>
        <end position="40"/>
    </location>
</feature>
<evidence type="ECO:0000256" key="6">
    <source>
        <dbReference type="ARBA" id="ARBA00023136"/>
    </source>
</evidence>
<keyword evidence="10" id="KW-1185">Reference proteome</keyword>
<evidence type="ECO:0000256" key="4">
    <source>
        <dbReference type="ARBA" id="ARBA00022692"/>
    </source>
</evidence>
<reference evidence="9 10" key="1">
    <citation type="submission" date="2019-03" db="EMBL/GenBank/DDBJ databases">
        <title>Genomic analyses of the natural microbiome of Caenorhabditis elegans.</title>
        <authorList>
            <person name="Samuel B."/>
        </authorList>
    </citation>
    <scope>NUCLEOTIDE SEQUENCE [LARGE SCALE GENOMIC DNA]</scope>
    <source>
        <strain evidence="9 10">JUb89</strain>
    </source>
</reference>
<feature type="transmembrane region" description="Helical" evidence="7">
    <location>
        <begin position="146"/>
        <end position="171"/>
    </location>
</feature>
<dbReference type="InterPro" id="IPR011701">
    <property type="entry name" value="MFS"/>
</dbReference>
<evidence type="ECO:0000256" key="5">
    <source>
        <dbReference type="ARBA" id="ARBA00022989"/>
    </source>
</evidence>